<gene>
    <name evidence="6" type="ordered locus">Nwat_0687</name>
</gene>
<organism evidence="6 7">
    <name type="scientific">Nitrosococcus watsoni (strain C-113)</name>
    <dbReference type="NCBI Taxonomy" id="105559"/>
    <lineage>
        <taxon>Bacteria</taxon>
        <taxon>Pseudomonadati</taxon>
        <taxon>Pseudomonadota</taxon>
        <taxon>Gammaproteobacteria</taxon>
        <taxon>Chromatiales</taxon>
        <taxon>Chromatiaceae</taxon>
        <taxon>Nitrosococcus</taxon>
    </lineage>
</organism>
<keyword evidence="3 5" id="KW-1133">Transmembrane helix</keyword>
<evidence type="ECO:0000256" key="2">
    <source>
        <dbReference type="ARBA" id="ARBA00022692"/>
    </source>
</evidence>
<protein>
    <submittedName>
        <fullName evidence="6">Anion transporter</fullName>
    </submittedName>
</protein>
<dbReference type="PANTHER" id="PTHR10283">
    <property type="entry name" value="SOLUTE CARRIER FAMILY 13 MEMBER"/>
    <property type="match status" value="1"/>
</dbReference>
<feature type="transmembrane region" description="Helical" evidence="5">
    <location>
        <begin position="401"/>
        <end position="419"/>
    </location>
</feature>
<evidence type="ECO:0000313" key="7">
    <source>
        <dbReference type="Proteomes" id="UP000000393"/>
    </source>
</evidence>
<dbReference type="STRING" id="105559.Nwat_0687"/>
<feature type="transmembrane region" description="Helical" evidence="5">
    <location>
        <begin position="15"/>
        <end position="34"/>
    </location>
</feature>
<keyword evidence="7" id="KW-1185">Reference proteome</keyword>
<feature type="transmembrane region" description="Helical" evidence="5">
    <location>
        <begin position="88"/>
        <end position="106"/>
    </location>
</feature>
<feature type="transmembrane region" description="Helical" evidence="5">
    <location>
        <begin position="151"/>
        <end position="168"/>
    </location>
</feature>
<feature type="transmembrane region" description="Helical" evidence="5">
    <location>
        <begin position="463"/>
        <end position="483"/>
    </location>
</feature>
<feature type="transmembrane region" description="Helical" evidence="5">
    <location>
        <begin position="346"/>
        <end position="368"/>
    </location>
</feature>
<feature type="transmembrane region" description="Helical" evidence="5">
    <location>
        <begin position="118"/>
        <end position="145"/>
    </location>
</feature>
<evidence type="ECO:0000256" key="1">
    <source>
        <dbReference type="ARBA" id="ARBA00004141"/>
    </source>
</evidence>
<name>D8KBN2_NITWC</name>
<dbReference type="NCBIfam" id="TIGR00785">
    <property type="entry name" value="dass"/>
    <property type="match status" value="1"/>
</dbReference>
<dbReference type="Proteomes" id="UP000000393">
    <property type="component" value="Chromosome"/>
</dbReference>
<feature type="transmembrane region" description="Helical" evidence="5">
    <location>
        <begin position="425"/>
        <end position="442"/>
    </location>
</feature>
<dbReference type="CDD" id="cd01115">
    <property type="entry name" value="SLC13_permease"/>
    <property type="match status" value="1"/>
</dbReference>
<feature type="transmembrane region" description="Helical" evidence="5">
    <location>
        <begin position="180"/>
        <end position="202"/>
    </location>
</feature>
<keyword evidence="2 5" id="KW-0812">Transmembrane</keyword>
<dbReference type="EMBL" id="CP002086">
    <property type="protein sequence ID" value="ADJ27643.1"/>
    <property type="molecule type" value="Genomic_DNA"/>
</dbReference>
<dbReference type="KEGG" id="nwa:Nwat_0687"/>
<dbReference type="AlphaFoldDB" id="D8KBN2"/>
<comment type="subcellular location">
    <subcellularLocation>
        <location evidence="1">Membrane</location>
        <topology evidence="1">Multi-pass membrane protein</topology>
    </subcellularLocation>
</comment>
<dbReference type="RefSeq" id="WP_013219748.1">
    <property type="nucleotide sequence ID" value="NC_014315.1"/>
</dbReference>
<dbReference type="eggNOG" id="COG0471">
    <property type="taxonomic scope" value="Bacteria"/>
</dbReference>
<reference evidence="6 7" key="1">
    <citation type="submission" date="2010-06" db="EMBL/GenBank/DDBJ databases">
        <title>Complete sequence of chromosome of Nitrosococcus watsoni C-113.</title>
        <authorList>
            <consortium name="US DOE Joint Genome Institute"/>
            <person name="Lucas S."/>
            <person name="Copeland A."/>
            <person name="Lapidus A."/>
            <person name="Cheng J.-F."/>
            <person name="Bruce D."/>
            <person name="Goodwin L."/>
            <person name="Pitluck S."/>
            <person name="Malfatti S.A."/>
            <person name="Chain P.S.G."/>
            <person name="Land M."/>
            <person name="Hauser L."/>
            <person name="Kyrpides N."/>
            <person name="Ivanova N."/>
            <person name="Cambell M.A."/>
            <person name="Heidelberg J.F."/>
            <person name="Klotz M.G."/>
            <person name="Woyke T."/>
        </authorList>
    </citation>
    <scope>NUCLEOTIDE SEQUENCE [LARGE SCALE GENOMIC DNA]</scope>
    <source>
        <strain evidence="6 7">C-113</strain>
    </source>
</reference>
<accession>D8KBN2</accession>
<evidence type="ECO:0000256" key="4">
    <source>
        <dbReference type="ARBA" id="ARBA00023136"/>
    </source>
</evidence>
<dbReference type="GO" id="GO:0008514">
    <property type="term" value="F:organic anion transmembrane transporter activity"/>
    <property type="evidence" value="ECO:0007669"/>
    <property type="project" value="UniProtKB-ARBA"/>
</dbReference>
<dbReference type="OrthoDB" id="9766267at2"/>
<sequence length="492" mass="52851">MPETASTSPLHRRQYLGLFLGPLGMIFLLTLSPPIGLDTAAWHTAAITLLMAIWWITEAIPIPITALLPLVLFPLLGIADIQETALPYANPLIFLFMGGFMIALAIQRCGLHQRLAYFILSHIGISPAATLGGFMAVSAFLSLWLSNTATTMLMLPIACSVIEGLRVAKTAASLPPSPFAVALLLGIAYSASIGGLGTLVGTAPNALLAGFVLETYGFELGFAEWMLLAAPFLLILLAFAWLILTRVAFSSFHREHSDQRAPMRQALQQLGPVSRAERRVSMVFALVAILWLLRPLMETLVPSVTLNDPGIALFGAMLLFLIPLDWRRGCFLMDWATAEQLPWGTLLLFGGGLSLAAGINHTGLASWLGENFTLLSGLPAWLILLGIVAVVIFLTELTSNTATTSIFLPILGSVALSLGQPPLQLLIPVTLAVSCAFMMPVATPPNAIVFSTDLVSIPQMARAGFYLNLASMIIITGVSYWWVPVLFPSPLP</sequence>
<evidence type="ECO:0000256" key="5">
    <source>
        <dbReference type="SAM" id="Phobius"/>
    </source>
</evidence>
<feature type="transmembrane region" description="Helical" evidence="5">
    <location>
        <begin position="374"/>
        <end position="394"/>
    </location>
</feature>
<proteinExistence type="predicted"/>
<dbReference type="HOGENOM" id="CLU_005170_0_0_6"/>
<keyword evidence="4 5" id="KW-0472">Membrane</keyword>
<dbReference type="Pfam" id="PF00939">
    <property type="entry name" value="Na_sulph_symp"/>
    <property type="match status" value="1"/>
</dbReference>
<dbReference type="PANTHER" id="PTHR10283:SF82">
    <property type="entry name" value="SOLUTE CARRIER FAMILY 13 MEMBER 2"/>
    <property type="match status" value="1"/>
</dbReference>
<evidence type="ECO:0000256" key="3">
    <source>
        <dbReference type="ARBA" id="ARBA00022989"/>
    </source>
</evidence>
<feature type="transmembrane region" description="Helical" evidence="5">
    <location>
        <begin position="222"/>
        <end position="244"/>
    </location>
</feature>
<dbReference type="InterPro" id="IPR001898">
    <property type="entry name" value="SLC13A/DASS"/>
</dbReference>
<feature type="transmembrane region" description="Helical" evidence="5">
    <location>
        <begin position="280"/>
        <end position="297"/>
    </location>
</feature>
<evidence type="ECO:0000313" key="6">
    <source>
        <dbReference type="EMBL" id="ADJ27643.1"/>
    </source>
</evidence>
<dbReference type="GO" id="GO:0005886">
    <property type="term" value="C:plasma membrane"/>
    <property type="evidence" value="ECO:0007669"/>
    <property type="project" value="TreeGrafter"/>
</dbReference>
<feature type="transmembrane region" description="Helical" evidence="5">
    <location>
        <begin position="309"/>
        <end position="326"/>
    </location>
</feature>
<dbReference type="GO" id="GO:1905039">
    <property type="term" value="P:carboxylic acid transmembrane transport"/>
    <property type="evidence" value="ECO:0007669"/>
    <property type="project" value="UniProtKB-ARBA"/>
</dbReference>